<sequence length="95" mass="10514">MSDEQSNQHYACMNRFIELANELKDEGMPVAVVSWAMMTASAHYSTYSVAGNTGGLNDSGIEKITDAYRQQLKQVQEVKKAEIEARGGEIQQKDA</sequence>
<accession>A0A918XDW8</accession>
<dbReference type="Gene3D" id="1.10.287.3020">
    <property type="match status" value="1"/>
</dbReference>
<evidence type="ECO:0000313" key="2">
    <source>
        <dbReference type="Proteomes" id="UP000644693"/>
    </source>
</evidence>
<reference evidence="1" key="2">
    <citation type="submission" date="2020-09" db="EMBL/GenBank/DDBJ databases">
        <authorList>
            <person name="Sun Q."/>
            <person name="Kim S."/>
        </authorList>
    </citation>
    <scope>NUCLEOTIDE SEQUENCE</scope>
    <source>
        <strain evidence="1">KCTC 23430</strain>
    </source>
</reference>
<gene>
    <name evidence="1" type="ORF">GCM10007053_04150</name>
</gene>
<name>A0A918XDW8_9GAMM</name>
<dbReference type="RefSeq" id="WP_229802536.1">
    <property type="nucleotide sequence ID" value="NZ_BMYM01000001.1"/>
</dbReference>
<comment type="caution">
    <text evidence="1">The sequence shown here is derived from an EMBL/GenBank/DDBJ whole genome shotgun (WGS) entry which is preliminary data.</text>
</comment>
<proteinExistence type="predicted"/>
<evidence type="ECO:0000313" key="1">
    <source>
        <dbReference type="EMBL" id="GHD26781.1"/>
    </source>
</evidence>
<dbReference type="Pfam" id="PF11342">
    <property type="entry name" value="DUF3144"/>
    <property type="match status" value="1"/>
</dbReference>
<protein>
    <recommendedName>
        <fullName evidence="3">DUF3144 domain-containing protein</fullName>
    </recommendedName>
</protein>
<dbReference type="AlphaFoldDB" id="A0A918XDW8"/>
<dbReference type="EMBL" id="BMYM01000001">
    <property type="protein sequence ID" value="GHD26781.1"/>
    <property type="molecule type" value="Genomic_DNA"/>
</dbReference>
<organism evidence="1 2">
    <name type="scientific">Parahalioglobus pacificus</name>
    <dbReference type="NCBI Taxonomy" id="930806"/>
    <lineage>
        <taxon>Bacteria</taxon>
        <taxon>Pseudomonadati</taxon>
        <taxon>Pseudomonadota</taxon>
        <taxon>Gammaproteobacteria</taxon>
        <taxon>Cellvibrionales</taxon>
        <taxon>Halieaceae</taxon>
        <taxon>Parahalioglobus</taxon>
    </lineage>
</organism>
<dbReference type="InterPro" id="IPR021490">
    <property type="entry name" value="DUF3144"/>
</dbReference>
<evidence type="ECO:0008006" key="3">
    <source>
        <dbReference type="Google" id="ProtNLM"/>
    </source>
</evidence>
<keyword evidence="2" id="KW-1185">Reference proteome</keyword>
<dbReference type="Proteomes" id="UP000644693">
    <property type="component" value="Unassembled WGS sequence"/>
</dbReference>
<reference evidence="1" key="1">
    <citation type="journal article" date="2014" name="Int. J. Syst. Evol. Microbiol.">
        <title>Complete genome sequence of Corynebacterium casei LMG S-19264T (=DSM 44701T), isolated from a smear-ripened cheese.</title>
        <authorList>
            <consortium name="US DOE Joint Genome Institute (JGI-PGF)"/>
            <person name="Walter F."/>
            <person name="Albersmeier A."/>
            <person name="Kalinowski J."/>
            <person name="Ruckert C."/>
        </authorList>
    </citation>
    <scope>NUCLEOTIDE SEQUENCE</scope>
    <source>
        <strain evidence="1">KCTC 23430</strain>
    </source>
</reference>